<keyword evidence="4" id="KW-1185">Reference proteome</keyword>
<protein>
    <submittedName>
        <fullName evidence="3">BatA domain-containing protein</fullName>
    </submittedName>
</protein>
<comment type="caution">
    <text evidence="3">The sequence shown here is derived from an EMBL/GenBank/DDBJ whole genome shotgun (WGS) entry which is preliminary data.</text>
</comment>
<feature type="transmembrane region" description="Helical" evidence="1">
    <location>
        <begin position="57"/>
        <end position="75"/>
    </location>
</feature>
<keyword evidence="1" id="KW-0472">Membrane</keyword>
<name>A0ABT6JCE4_9GAMM</name>
<keyword evidence="1" id="KW-0812">Transmembrane</keyword>
<evidence type="ECO:0000256" key="1">
    <source>
        <dbReference type="SAM" id="Phobius"/>
    </source>
</evidence>
<accession>A0ABT6JCE4</accession>
<dbReference type="InterPro" id="IPR011933">
    <property type="entry name" value="Double_TM_dom"/>
</dbReference>
<evidence type="ECO:0000259" key="2">
    <source>
        <dbReference type="Pfam" id="PF07584"/>
    </source>
</evidence>
<gene>
    <name evidence="3" type="ORF">QFW77_15780</name>
</gene>
<dbReference type="InterPro" id="IPR024163">
    <property type="entry name" value="Aerotolerance_reg_N"/>
</dbReference>
<feature type="domain" description="Aerotolerance regulator N-terminal" evidence="2">
    <location>
        <begin position="3"/>
        <end position="77"/>
    </location>
</feature>
<sequence length="390" mass="42058">MSFGLLLPAALSALAALLLPLAIHLARRSEQRPTVFAALRWLRQRPKPRHRVRFDEWPLLLLRLLLLAMLALWLARPVLYGAPAATRWIVAAPGVEPAALAGAVAADGGDEISRRWLAPGFPPLAEPEPRGSVALSSLLRQLDAELPAEAALTVLVPERLSGVDAERPRLSRAVDWRVLPGTMPAPAVAPRRPPVLVVRHAAERAPALRYLRAAAQAWHGDDGAQPRLAAGAADAALPAAGQVLVWLVPGPLPERVRRWIEAGGTALLDAAATIEDAPRLQPLWRDDLGMPLAEGAASGRGRLLRLTRPLRPAAMPQLLEPEFPHRLRAVLEPPPPPPARALAAEHAPLGGAAAWPQPPRELRPWWALLVALLVLAERWLATSRRRGGAP</sequence>
<reference evidence="3 4" key="1">
    <citation type="submission" date="2023-04" db="EMBL/GenBank/DDBJ databases">
        <title>Luteimonas endophyticus RD2P54.</title>
        <authorList>
            <person name="Sun J.-Q."/>
        </authorList>
    </citation>
    <scope>NUCLEOTIDE SEQUENCE [LARGE SCALE GENOMIC DNA]</scope>
    <source>
        <strain evidence="3 4">RD2P54</strain>
    </source>
</reference>
<evidence type="ECO:0000313" key="3">
    <source>
        <dbReference type="EMBL" id="MDH5824434.1"/>
    </source>
</evidence>
<dbReference type="Proteomes" id="UP001156940">
    <property type="component" value="Unassembled WGS sequence"/>
</dbReference>
<organism evidence="3 4">
    <name type="scientific">Luteimonas endophytica</name>
    <dbReference type="NCBI Taxonomy" id="3042023"/>
    <lineage>
        <taxon>Bacteria</taxon>
        <taxon>Pseudomonadati</taxon>
        <taxon>Pseudomonadota</taxon>
        <taxon>Gammaproteobacteria</taxon>
        <taxon>Lysobacterales</taxon>
        <taxon>Lysobacteraceae</taxon>
        <taxon>Luteimonas</taxon>
    </lineage>
</organism>
<dbReference type="NCBIfam" id="TIGR02226">
    <property type="entry name" value="two_anch"/>
    <property type="match status" value="1"/>
</dbReference>
<evidence type="ECO:0000313" key="4">
    <source>
        <dbReference type="Proteomes" id="UP001156940"/>
    </source>
</evidence>
<dbReference type="RefSeq" id="WP_280575751.1">
    <property type="nucleotide sequence ID" value="NZ_JARXRM010000044.1"/>
</dbReference>
<proteinExistence type="predicted"/>
<keyword evidence="1" id="KW-1133">Transmembrane helix</keyword>
<dbReference type="EMBL" id="JARXRM010000044">
    <property type="protein sequence ID" value="MDH5824434.1"/>
    <property type="molecule type" value="Genomic_DNA"/>
</dbReference>
<dbReference type="Pfam" id="PF07584">
    <property type="entry name" value="BatA"/>
    <property type="match status" value="1"/>
</dbReference>